<dbReference type="PROSITE" id="PS51257">
    <property type="entry name" value="PROKAR_LIPOPROTEIN"/>
    <property type="match status" value="1"/>
</dbReference>
<evidence type="ECO:0000259" key="7">
    <source>
        <dbReference type="Pfam" id="PF01435"/>
    </source>
</evidence>
<keyword evidence="1 6" id="KW-0645">Protease</keyword>
<evidence type="ECO:0000256" key="3">
    <source>
        <dbReference type="ARBA" id="ARBA00022801"/>
    </source>
</evidence>
<dbReference type="PANTHER" id="PTHR22726:SF1">
    <property type="entry name" value="METALLOENDOPEPTIDASE OMA1, MITOCHONDRIAL"/>
    <property type="match status" value="1"/>
</dbReference>
<sequence>MICVFRKSVFAALCAVMLVSGCKTLEGGGFNQLLSTAAGSAGAGAGVTAGMQSAVAGATDLFREYTPEEQQRLGADFASVLLGARPLVRNPAAQRYVNQVGVWVVQQTAQPTDGRGRPMIKTWRFGIIDSEAVNAYATPGGYVFITKGLFKKLGSEAELAGVLSHEIAHVTQGHYLAAIKAGGFSKIMAGAVQAGTGDKRLDEAAANLVRNLYAKGLDKSDEYEADRLGMLYAARAGYEPTGLMSVLHLYAAHTRGDDGFQLLFATHPDPKDRIARLEPLLVTFAAASDATNVQRFKAIQARL</sequence>
<dbReference type="Proteomes" id="UP001595756">
    <property type="component" value="Unassembled WGS sequence"/>
</dbReference>
<evidence type="ECO:0000313" key="9">
    <source>
        <dbReference type="Proteomes" id="UP001595756"/>
    </source>
</evidence>
<evidence type="ECO:0000256" key="1">
    <source>
        <dbReference type="ARBA" id="ARBA00022670"/>
    </source>
</evidence>
<evidence type="ECO:0000256" key="4">
    <source>
        <dbReference type="ARBA" id="ARBA00022833"/>
    </source>
</evidence>
<keyword evidence="3 6" id="KW-0378">Hydrolase</keyword>
<dbReference type="EC" id="3.4.24.-" evidence="8"/>
<dbReference type="RefSeq" id="WP_376812207.1">
    <property type="nucleotide sequence ID" value="NZ_JBHSDY010000003.1"/>
</dbReference>
<evidence type="ECO:0000313" key="8">
    <source>
        <dbReference type="EMBL" id="MFC4297654.1"/>
    </source>
</evidence>
<keyword evidence="2" id="KW-0479">Metal-binding</keyword>
<gene>
    <name evidence="8" type="ORF">ACFO0J_06330</name>
</gene>
<name>A0ABV8RWI9_9BURK</name>
<dbReference type="Gene3D" id="3.30.2010.10">
    <property type="entry name" value="Metalloproteases ('zincins'), catalytic domain"/>
    <property type="match status" value="1"/>
</dbReference>
<dbReference type="GO" id="GO:0008237">
    <property type="term" value="F:metallopeptidase activity"/>
    <property type="evidence" value="ECO:0007669"/>
    <property type="project" value="UniProtKB-KW"/>
</dbReference>
<keyword evidence="4 6" id="KW-0862">Zinc</keyword>
<dbReference type="InterPro" id="IPR051156">
    <property type="entry name" value="Mito/Outer_Membr_Metalloprot"/>
</dbReference>
<keyword evidence="9" id="KW-1185">Reference proteome</keyword>
<dbReference type="Pfam" id="PF01435">
    <property type="entry name" value="Peptidase_M48"/>
    <property type="match status" value="1"/>
</dbReference>
<dbReference type="EMBL" id="JBHSDY010000003">
    <property type="protein sequence ID" value="MFC4297654.1"/>
    <property type="molecule type" value="Genomic_DNA"/>
</dbReference>
<organism evidence="8 9">
    <name type="scientific">Castellaniella hirudinis</name>
    <dbReference type="NCBI Taxonomy" id="1144617"/>
    <lineage>
        <taxon>Bacteria</taxon>
        <taxon>Pseudomonadati</taxon>
        <taxon>Pseudomonadota</taxon>
        <taxon>Betaproteobacteria</taxon>
        <taxon>Burkholderiales</taxon>
        <taxon>Alcaligenaceae</taxon>
        <taxon>Castellaniella</taxon>
    </lineage>
</organism>
<comment type="cofactor">
    <cofactor evidence="6">
        <name>Zn(2+)</name>
        <dbReference type="ChEBI" id="CHEBI:29105"/>
    </cofactor>
    <text evidence="6">Binds 1 zinc ion per subunit.</text>
</comment>
<keyword evidence="5 6" id="KW-0482">Metalloprotease</keyword>
<reference evidence="9" key="1">
    <citation type="journal article" date="2019" name="Int. J. Syst. Evol. Microbiol.">
        <title>The Global Catalogue of Microorganisms (GCM) 10K type strain sequencing project: providing services to taxonomists for standard genome sequencing and annotation.</title>
        <authorList>
            <consortium name="The Broad Institute Genomics Platform"/>
            <consortium name="The Broad Institute Genome Sequencing Center for Infectious Disease"/>
            <person name="Wu L."/>
            <person name="Ma J."/>
        </authorList>
    </citation>
    <scope>NUCLEOTIDE SEQUENCE [LARGE SCALE GENOMIC DNA]</scope>
    <source>
        <strain evidence="9">CGMCC 1.19029</strain>
    </source>
</reference>
<comment type="similarity">
    <text evidence="6">Belongs to the peptidase M48 family.</text>
</comment>
<feature type="domain" description="Peptidase M48" evidence="7">
    <location>
        <begin position="113"/>
        <end position="278"/>
    </location>
</feature>
<evidence type="ECO:0000256" key="6">
    <source>
        <dbReference type="RuleBase" id="RU003983"/>
    </source>
</evidence>
<proteinExistence type="inferred from homology"/>
<protein>
    <submittedName>
        <fullName evidence="8">M48 family metalloprotease</fullName>
        <ecNumber evidence="8">3.4.24.-</ecNumber>
    </submittedName>
</protein>
<accession>A0ABV8RWI9</accession>
<evidence type="ECO:0000256" key="5">
    <source>
        <dbReference type="ARBA" id="ARBA00023049"/>
    </source>
</evidence>
<dbReference type="PANTHER" id="PTHR22726">
    <property type="entry name" value="METALLOENDOPEPTIDASE OMA1"/>
    <property type="match status" value="1"/>
</dbReference>
<comment type="caution">
    <text evidence="8">The sequence shown here is derived from an EMBL/GenBank/DDBJ whole genome shotgun (WGS) entry which is preliminary data.</text>
</comment>
<evidence type="ECO:0000256" key="2">
    <source>
        <dbReference type="ARBA" id="ARBA00022723"/>
    </source>
</evidence>
<dbReference type="InterPro" id="IPR001915">
    <property type="entry name" value="Peptidase_M48"/>
</dbReference>